<keyword evidence="4" id="KW-1185">Reference proteome</keyword>
<accession>A0ABT9YF56</accession>
<dbReference type="PANTHER" id="PTHR43542">
    <property type="entry name" value="METHYLTRANSFERASE"/>
    <property type="match status" value="1"/>
</dbReference>
<dbReference type="PANTHER" id="PTHR43542:SF1">
    <property type="entry name" value="METHYLTRANSFERASE"/>
    <property type="match status" value="1"/>
</dbReference>
<evidence type="ECO:0000313" key="3">
    <source>
        <dbReference type="EMBL" id="MDQ0206465.1"/>
    </source>
</evidence>
<dbReference type="Pfam" id="PF03602">
    <property type="entry name" value="Cons_hypoth95"/>
    <property type="match status" value="1"/>
</dbReference>
<dbReference type="InterPro" id="IPR004398">
    <property type="entry name" value="RNA_MeTrfase_RsmD"/>
</dbReference>
<sequence>MVQMIIKGMVMVLRVISGKQKGLGLKAVSGKGTRPTTDKVKESIFNIIGPYFNGGIGLDLYAGSGALGIESLSRGLESVIFVDQDKKAIQTIHSNLQSCALKEQAEVYRTEAERALKAIIKRELSFECIFLDPPYAKQKLLHHLETIEQNHLLEQNGVIVIEHASSVTLPDQVGTLISERVERYGDTVIAIWSHNKAE</sequence>
<comment type="caution">
    <text evidence="3">The sequence shown here is derived from an EMBL/GenBank/DDBJ whole genome shotgun (WGS) entry which is preliminary data.</text>
</comment>
<keyword evidence="1" id="KW-0489">Methyltransferase</keyword>
<dbReference type="Proteomes" id="UP001225034">
    <property type="component" value="Unassembled WGS sequence"/>
</dbReference>
<evidence type="ECO:0000256" key="1">
    <source>
        <dbReference type="ARBA" id="ARBA00022603"/>
    </source>
</evidence>
<dbReference type="PIRSF" id="PIRSF004553">
    <property type="entry name" value="CHP00095"/>
    <property type="match status" value="1"/>
</dbReference>
<dbReference type="Gene3D" id="3.40.50.150">
    <property type="entry name" value="Vaccinia Virus protein VP39"/>
    <property type="match status" value="1"/>
</dbReference>
<protein>
    <submittedName>
        <fullName evidence="3">16S rRNA (Guanine(966)-N(2))-methyltransferase RsmD</fullName>
    </submittedName>
</protein>
<dbReference type="EMBL" id="JAUSUA010000001">
    <property type="protein sequence ID" value="MDQ0206465.1"/>
    <property type="molecule type" value="Genomic_DNA"/>
</dbReference>
<name>A0ABT9YF56_9BACI</name>
<evidence type="ECO:0000313" key="4">
    <source>
        <dbReference type="Proteomes" id="UP001225034"/>
    </source>
</evidence>
<keyword evidence="2" id="KW-0808">Transferase</keyword>
<organism evidence="3 4">
    <name type="scientific">Alkalicoccobacillus murimartini</name>
    <dbReference type="NCBI Taxonomy" id="171685"/>
    <lineage>
        <taxon>Bacteria</taxon>
        <taxon>Bacillati</taxon>
        <taxon>Bacillota</taxon>
        <taxon>Bacilli</taxon>
        <taxon>Bacillales</taxon>
        <taxon>Bacillaceae</taxon>
        <taxon>Alkalicoccobacillus</taxon>
    </lineage>
</organism>
<dbReference type="InterPro" id="IPR029063">
    <property type="entry name" value="SAM-dependent_MTases_sf"/>
</dbReference>
<reference evidence="3 4" key="1">
    <citation type="submission" date="2023-07" db="EMBL/GenBank/DDBJ databases">
        <title>Genomic Encyclopedia of Type Strains, Phase IV (KMG-IV): sequencing the most valuable type-strain genomes for metagenomic binning, comparative biology and taxonomic classification.</title>
        <authorList>
            <person name="Goeker M."/>
        </authorList>
    </citation>
    <scope>NUCLEOTIDE SEQUENCE [LARGE SCALE GENOMIC DNA]</scope>
    <source>
        <strain evidence="3 4">DSM 19154</strain>
    </source>
</reference>
<dbReference type="SUPFAM" id="SSF53335">
    <property type="entry name" value="S-adenosyl-L-methionine-dependent methyltransferases"/>
    <property type="match status" value="1"/>
</dbReference>
<evidence type="ECO:0000256" key="2">
    <source>
        <dbReference type="ARBA" id="ARBA00022679"/>
    </source>
</evidence>
<gene>
    <name evidence="3" type="ORF">J2S05_001239</name>
</gene>
<dbReference type="NCBIfam" id="TIGR00095">
    <property type="entry name" value="16S rRNA (guanine(966)-N(2))-methyltransferase RsmD"/>
    <property type="match status" value="1"/>
</dbReference>
<proteinExistence type="predicted"/>
<dbReference type="CDD" id="cd02440">
    <property type="entry name" value="AdoMet_MTases"/>
    <property type="match status" value="1"/>
</dbReference>